<dbReference type="AlphaFoldDB" id="A0AAV4TH42"/>
<keyword evidence="2" id="KW-1185">Reference proteome</keyword>
<dbReference type="Proteomes" id="UP001054837">
    <property type="component" value="Unassembled WGS sequence"/>
</dbReference>
<proteinExistence type="predicted"/>
<reference evidence="1 2" key="1">
    <citation type="submission" date="2021-06" db="EMBL/GenBank/DDBJ databases">
        <title>Caerostris darwini draft genome.</title>
        <authorList>
            <person name="Kono N."/>
            <person name="Arakawa K."/>
        </authorList>
    </citation>
    <scope>NUCLEOTIDE SEQUENCE [LARGE SCALE GENOMIC DNA]</scope>
</reference>
<accession>A0AAV4TH42</accession>
<sequence>MVVGRHGSWKNAATGKYEARIPRGPVFLGSIFSLGFVERALTSDSSRKLPSVHLDSSSRLHYFEKIGPKGKRAARTAEGPLFTAK</sequence>
<evidence type="ECO:0000313" key="1">
    <source>
        <dbReference type="EMBL" id="GIY44207.1"/>
    </source>
</evidence>
<evidence type="ECO:0000313" key="2">
    <source>
        <dbReference type="Proteomes" id="UP001054837"/>
    </source>
</evidence>
<dbReference type="EMBL" id="BPLQ01009477">
    <property type="protein sequence ID" value="GIY44207.1"/>
    <property type="molecule type" value="Genomic_DNA"/>
</dbReference>
<protein>
    <recommendedName>
        <fullName evidence="3">Ribosomal protein L2</fullName>
    </recommendedName>
</protein>
<gene>
    <name evidence="1" type="ORF">CDAR_101901</name>
</gene>
<comment type="caution">
    <text evidence="1">The sequence shown here is derived from an EMBL/GenBank/DDBJ whole genome shotgun (WGS) entry which is preliminary data.</text>
</comment>
<evidence type="ECO:0008006" key="3">
    <source>
        <dbReference type="Google" id="ProtNLM"/>
    </source>
</evidence>
<name>A0AAV4TH42_9ARAC</name>
<organism evidence="1 2">
    <name type="scientific">Caerostris darwini</name>
    <dbReference type="NCBI Taxonomy" id="1538125"/>
    <lineage>
        <taxon>Eukaryota</taxon>
        <taxon>Metazoa</taxon>
        <taxon>Ecdysozoa</taxon>
        <taxon>Arthropoda</taxon>
        <taxon>Chelicerata</taxon>
        <taxon>Arachnida</taxon>
        <taxon>Araneae</taxon>
        <taxon>Araneomorphae</taxon>
        <taxon>Entelegynae</taxon>
        <taxon>Araneoidea</taxon>
        <taxon>Araneidae</taxon>
        <taxon>Caerostris</taxon>
    </lineage>
</organism>